<name>A0A2V4RA02_9PROT</name>
<reference evidence="1 2" key="1">
    <citation type="submission" date="2017-07" db="EMBL/GenBank/DDBJ databases">
        <title>A draft genome sequence of Komagataeibacter swingsii LMG 22125.</title>
        <authorList>
            <person name="Skraban J."/>
            <person name="Cleenwerck I."/>
            <person name="Vandamme P."/>
            <person name="Trcek J."/>
        </authorList>
    </citation>
    <scope>NUCLEOTIDE SEQUENCE [LARGE SCALE GENOMIC DNA]</scope>
    <source>
        <strain evidence="1 2">LMG 22125</strain>
    </source>
</reference>
<accession>A0A2V4RA02</accession>
<sequence>MTGASPVYAAPREFICQGKTTARSMSDEKSHLFNADFIFDQAARSWVRTDSNTGASLPMCDTPDCTVTFSPAKVIARTGTLVATFDAKQKTFVAADLKDIDGTMAEIVTHAQCRAATSALSGTTGKNARSGKR</sequence>
<proteinExistence type="predicted"/>
<dbReference type="EMBL" id="NKUB01000018">
    <property type="protein sequence ID" value="PYD68920.1"/>
    <property type="molecule type" value="Genomic_DNA"/>
</dbReference>
<keyword evidence="2" id="KW-1185">Reference proteome</keyword>
<dbReference type="AlphaFoldDB" id="A0A2V4RA02"/>
<protein>
    <submittedName>
        <fullName evidence="1">Uncharacterized protein</fullName>
    </submittedName>
</protein>
<gene>
    <name evidence="1" type="ORF">CFR76_12560</name>
</gene>
<evidence type="ECO:0000313" key="1">
    <source>
        <dbReference type="EMBL" id="PYD68920.1"/>
    </source>
</evidence>
<organism evidence="1 2">
    <name type="scientific">Komagataeibacter swingsii</name>
    <dbReference type="NCBI Taxonomy" id="215220"/>
    <lineage>
        <taxon>Bacteria</taxon>
        <taxon>Pseudomonadati</taxon>
        <taxon>Pseudomonadota</taxon>
        <taxon>Alphaproteobacteria</taxon>
        <taxon>Acetobacterales</taxon>
        <taxon>Acetobacteraceae</taxon>
        <taxon>Komagataeibacter</taxon>
    </lineage>
</organism>
<dbReference type="Proteomes" id="UP000247371">
    <property type="component" value="Unassembled WGS sequence"/>
</dbReference>
<comment type="caution">
    <text evidence="1">The sequence shown here is derived from an EMBL/GenBank/DDBJ whole genome shotgun (WGS) entry which is preliminary data.</text>
</comment>
<evidence type="ECO:0000313" key="2">
    <source>
        <dbReference type="Proteomes" id="UP000247371"/>
    </source>
</evidence>